<name>A0AAD4R9R7_9BILA</name>
<keyword evidence="1" id="KW-0732">Signal</keyword>
<dbReference type="EMBL" id="JAKKPZ010000007">
    <property type="protein sequence ID" value="KAI1719097.1"/>
    <property type="molecule type" value="Genomic_DNA"/>
</dbReference>
<organism evidence="2 3">
    <name type="scientific">Ditylenchus destructor</name>
    <dbReference type="NCBI Taxonomy" id="166010"/>
    <lineage>
        <taxon>Eukaryota</taxon>
        <taxon>Metazoa</taxon>
        <taxon>Ecdysozoa</taxon>
        <taxon>Nematoda</taxon>
        <taxon>Chromadorea</taxon>
        <taxon>Rhabditida</taxon>
        <taxon>Tylenchina</taxon>
        <taxon>Tylenchomorpha</taxon>
        <taxon>Sphaerularioidea</taxon>
        <taxon>Anguinidae</taxon>
        <taxon>Anguininae</taxon>
        <taxon>Ditylenchus</taxon>
    </lineage>
</organism>
<reference evidence="2" key="1">
    <citation type="submission" date="2022-01" db="EMBL/GenBank/DDBJ databases">
        <title>Genome Sequence Resource for Two Populations of Ditylenchus destructor, the Migratory Endoparasitic Phytonematode.</title>
        <authorList>
            <person name="Zhang H."/>
            <person name="Lin R."/>
            <person name="Xie B."/>
        </authorList>
    </citation>
    <scope>NUCLEOTIDE SEQUENCE</scope>
    <source>
        <strain evidence="2">BazhouSP</strain>
    </source>
</reference>
<evidence type="ECO:0000256" key="1">
    <source>
        <dbReference type="SAM" id="SignalP"/>
    </source>
</evidence>
<sequence length="136" mass="14867">MMKFTKTFQPSHSCSACVVLLASLAVLVHESLAQPSPHMTDLNRYGPEKKSADLGADFMSAMNGATRLRYGKRSNGLFYNDLLAAAGPVEVDGQAPFAFRTPSRWATAKRMASFSDNIPALVDQLNGAERLRFGRK</sequence>
<proteinExistence type="predicted"/>
<feature type="chain" id="PRO_5042120717" evidence="1">
    <location>
        <begin position="34"/>
        <end position="136"/>
    </location>
</feature>
<keyword evidence="3" id="KW-1185">Reference proteome</keyword>
<protein>
    <submittedName>
        <fullName evidence="2">Uncharacterized protein</fullName>
    </submittedName>
</protein>
<dbReference type="Proteomes" id="UP001201812">
    <property type="component" value="Unassembled WGS sequence"/>
</dbReference>
<accession>A0AAD4R9R7</accession>
<evidence type="ECO:0000313" key="2">
    <source>
        <dbReference type="EMBL" id="KAI1719097.1"/>
    </source>
</evidence>
<gene>
    <name evidence="2" type="ORF">DdX_06222</name>
</gene>
<evidence type="ECO:0000313" key="3">
    <source>
        <dbReference type="Proteomes" id="UP001201812"/>
    </source>
</evidence>
<comment type="caution">
    <text evidence="2">The sequence shown here is derived from an EMBL/GenBank/DDBJ whole genome shotgun (WGS) entry which is preliminary data.</text>
</comment>
<dbReference type="AlphaFoldDB" id="A0AAD4R9R7"/>
<feature type="signal peptide" evidence="1">
    <location>
        <begin position="1"/>
        <end position="33"/>
    </location>
</feature>